<sequence>MEVYCDHKTIEEVLKMQFNEPVETYAAPPKSGVLIEEIDDEGRVIEEPCTDMAEIESGKQKTTTKTVGGVGTSKGRDNDAADDTTSSSDNEQFSADDNFCRDDLMFEDAGNVGAAFDGDKIDDQLDSGEESSEERGGHIPKFIDFIPERDMKNPKFFKGQRFADSREFKEALKNYAIVNGKPVKPCKNERKRVRAKCKHPCRWFVFASTVNCLGTNDLVVKSIYDKHENCGHAWKNRAITSKWLANRYEERYRSNLQLPVKELIQTVDEEYRSKITRAVAYKARALATQTVKGSAEEQYKLLGRYSEELKKTHPGTTTEIVFTPFRKPGGNPTFMRFYCCLGPLKRGFFSGCRPLIGLDGCHIKGTHRGQLLTAMGVDPNNGWWPIAWAVVEKEAGEQWKWFLQLLADDLNIDNQHHYTFISDQQKGLDRAMSEILPGSEHRYCVQHMYRNFKKKHPGKALKSKMWGIATSTSMEEFNKAMEDMKDFDCEAFKWVEKAPHARHWCKAFFPVHTKCDMLVNNICETFNAFILEARDKPIISMLEQIREKVMQRIQQRREGISKWTEPVGPLIKELIEDRIKQACLWEPIWNGLYGYQVKGPRAAQYAVDFRKNTCTCQLWEISGIPCIHAISAMLVSDRNPMQFTAPCYSRELFAKIYENVLEPISGISLWPNSEHLEMDPPVACVQPGRPKKARRRDITEEKGNGTKLRKIVVMHCRKCGETGHNAATCSRDRGAEQ</sequence>
<evidence type="ECO:0000313" key="8">
    <source>
        <dbReference type="Proteomes" id="UP001652660"/>
    </source>
</evidence>
<feature type="region of interest" description="Disordered" evidence="5">
    <location>
        <begin position="117"/>
        <end position="136"/>
    </location>
</feature>
<dbReference type="Pfam" id="PF03108">
    <property type="entry name" value="DBD_Tnp_Mut"/>
    <property type="match status" value="1"/>
</dbReference>
<feature type="domain" description="CCHC-type" evidence="6">
    <location>
        <begin position="716"/>
        <end position="729"/>
    </location>
</feature>
<protein>
    <recommendedName>
        <fullName evidence="10">SWIM-type domain-containing protein</fullName>
    </recommendedName>
</protein>
<dbReference type="RefSeq" id="XP_071923264.1">
    <property type="nucleotide sequence ID" value="XM_072067163.1"/>
</dbReference>
<evidence type="ECO:0000256" key="2">
    <source>
        <dbReference type="ARBA" id="ARBA00022771"/>
    </source>
</evidence>
<dbReference type="PROSITE" id="PS50966">
    <property type="entry name" value="ZF_SWIM"/>
    <property type="match status" value="1"/>
</dbReference>
<accession>A0ABM4VUQ8</accession>
<dbReference type="InterPro" id="IPR001878">
    <property type="entry name" value="Znf_CCHC"/>
</dbReference>
<dbReference type="PROSITE" id="PS50158">
    <property type="entry name" value="ZF_CCHC"/>
    <property type="match status" value="1"/>
</dbReference>
<dbReference type="Proteomes" id="UP001652660">
    <property type="component" value="Chromosome 10e"/>
</dbReference>
<name>A0ABM4VUQ8_COFAR</name>
<evidence type="ECO:0000256" key="4">
    <source>
        <dbReference type="PROSITE-ProRule" id="PRU00047"/>
    </source>
</evidence>
<keyword evidence="3" id="KW-0862">Zinc</keyword>
<evidence type="ECO:0000313" key="9">
    <source>
        <dbReference type="RefSeq" id="XP_071923264.1"/>
    </source>
</evidence>
<evidence type="ECO:0000256" key="3">
    <source>
        <dbReference type="ARBA" id="ARBA00022833"/>
    </source>
</evidence>
<evidence type="ECO:0000259" key="6">
    <source>
        <dbReference type="PROSITE" id="PS50158"/>
    </source>
</evidence>
<keyword evidence="1" id="KW-0479">Metal-binding</keyword>
<keyword evidence="8" id="KW-1185">Reference proteome</keyword>
<dbReference type="InterPro" id="IPR006564">
    <property type="entry name" value="Znf_PMZ"/>
</dbReference>
<dbReference type="Pfam" id="PF10551">
    <property type="entry name" value="MULE"/>
    <property type="match status" value="1"/>
</dbReference>
<evidence type="ECO:0008006" key="10">
    <source>
        <dbReference type="Google" id="ProtNLM"/>
    </source>
</evidence>
<evidence type="ECO:0000256" key="5">
    <source>
        <dbReference type="SAM" id="MobiDB-lite"/>
    </source>
</evidence>
<dbReference type="Pfam" id="PF04434">
    <property type="entry name" value="SWIM"/>
    <property type="match status" value="1"/>
</dbReference>
<feature type="region of interest" description="Disordered" evidence="5">
    <location>
        <begin position="685"/>
        <end position="704"/>
    </location>
</feature>
<feature type="region of interest" description="Disordered" evidence="5">
    <location>
        <begin position="55"/>
        <end position="94"/>
    </location>
</feature>
<dbReference type="PANTHER" id="PTHR31973">
    <property type="entry name" value="POLYPROTEIN, PUTATIVE-RELATED"/>
    <property type="match status" value="1"/>
</dbReference>
<evidence type="ECO:0000256" key="1">
    <source>
        <dbReference type="ARBA" id="ARBA00022723"/>
    </source>
</evidence>
<keyword evidence="2 4" id="KW-0863">Zinc-finger</keyword>
<dbReference type="InterPro" id="IPR018289">
    <property type="entry name" value="MULE_transposase_dom"/>
</dbReference>
<reference evidence="9" key="1">
    <citation type="submission" date="2025-08" db="UniProtKB">
        <authorList>
            <consortium name="RefSeq"/>
        </authorList>
    </citation>
    <scope>IDENTIFICATION</scope>
    <source>
        <tissue evidence="9">Leaves</tissue>
    </source>
</reference>
<organism evidence="8 9">
    <name type="scientific">Coffea arabica</name>
    <name type="common">Arabian coffee</name>
    <dbReference type="NCBI Taxonomy" id="13443"/>
    <lineage>
        <taxon>Eukaryota</taxon>
        <taxon>Viridiplantae</taxon>
        <taxon>Streptophyta</taxon>
        <taxon>Embryophyta</taxon>
        <taxon>Tracheophyta</taxon>
        <taxon>Spermatophyta</taxon>
        <taxon>Magnoliopsida</taxon>
        <taxon>eudicotyledons</taxon>
        <taxon>Gunneridae</taxon>
        <taxon>Pentapetalae</taxon>
        <taxon>asterids</taxon>
        <taxon>lamiids</taxon>
        <taxon>Gentianales</taxon>
        <taxon>Rubiaceae</taxon>
        <taxon>Ixoroideae</taxon>
        <taxon>Gardenieae complex</taxon>
        <taxon>Bertiereae - Coffeeae clade</taxon>
        <taxon>Coffeeae</taxon>
        <taxon>Coffea</taxon>
    </lineage>
</organism>
<proteinExistence type="predicted"/>
<dbReference type="InterPro" id="IPR007527">
    <property type="entry name" value="Znf_SWIM"/>
</dbReference>
<dbReference type="GeneID" id="140015242"/>
<dbReference type="PANTHER" id="PTHR31973:SF187">
    <property type="entry name" value="MUTATOR TRANSPOSASE MUDRA PROTEIN"/>
    <property type="match status" value="1"/>
</dbReference>
<evidence type="ECO:0000259" key="7">
    <source>
        <dbReference type="PROSITE" id="PS50966"/>
    </source>
</evidence>
<dbReference type="SMART" id="SM00575">
    <property type="entry name" value="ZnF_PMZ"/>
    <property type="match status" value="1"/>
</dbReference>
<gene>
    <name evidence="9" type="primary">LOC140015242</name>
</gene>
<dbReference type="InterPro" id="IPR004332">
    <property type="entry name" value="Transposase_MuDR"/>
</dbReference>
<feature type="domain" description="SWIM-type" evidence="7">
    <location>
        <begin position="605"/>
        <end position="637"/>
    </location>
</feature>